<evidence type="ECO:0000313" key="2">
    <source>
        <dbReference type="EMBL" id="EPX87625.1"/>
    </source>
</evidence>
<dbReference type="Pfam" id="PF13561">
    <property type="entry name" value="adh_short_C2"/>
    <property type="match status" value="1"/>
</dbReference>
<dbReference type="EMBL" id="AOLV01000005">
    <property type="protein sequence ID" value="EPX87625.1"/>
    <property type="molecule type" value="Genomic_DNA"/>
</dbReference>
<evidence type="ECO:0000256" key="1">
    <source>
        <dbReference type="SAM" id="MobiDB-lite"/>
    </source>
</evidence>
<dbReference type="OrthoDB" id="9789398at2"/>
<dbReference type="InterPro" id="IPR002347">
    <property type="entry name" value="SDR_fam"/>
</dbReference>
<dbReference type="SUPFAM" id="SSF51735">
    <property type="entry name" value="NAD(P)-binding Rossmann-fold domains"/>
    <property type="match status" value="1"/>
</dbReference>
<accession>S9SBZ4</accession>
<organism evidence="2 3">
    <name type="scientific">Rubellimicrobium thermophilum DSM 16684</name>
    <dbReference type="NCBI Taxonomy" id="1123069"/>
    <lineage>
        <taxon>Bacteria</taxon>
        <taxon>Pseudomonadati</taxon>
        <taxon>Pseudomonadota</taxon>
        <taxon>Alphaproteobacteria</taxon>
        <taxon>Rhodobacterales</taxon>
        <taxon>Roseobacteraceae</taxon>
        <taxon>Rubellimicrobium</taxon>
    </lineage>
</organism>
<proteinExistence type="predicted"/>
<protein>
    <recommendedName>
        <fullName evidence="4">Dehydrogenase</fullName>
    </recommendedName>
</protein>
<evidence type="ECO:0008006" key="4">
    <source>
        <dbReference type="Google" id="ProtNLM"/>
    </source>
</evidence>
<gene>
    <name evidence="2" type="ORF">ruthe_00331</name>
</gene>
<dbReference type="InterPro" id="IPR036291">
    <property type="entry name" value="NAD(P)-bd_dom_sf"/>
</dbReference>
<name>S9SBZ4_9RHOB</name>
<reference evidence="2 3" key="1">
    <citation type="journal article" date="2013" name="Stand. Genomic Sci.">
        <title>Genome sequence of the reddish-pigmented Rubellimicrobium thermophilum type strain (DSM 16684(T)), a member of the Roseobacter clade.</title>
        <authorList>
            <person name="Fiebig A."/>
            <person name="Riedel T."/>
            <person name="Gronow S."/>
            <person name="Petersen J."/>
            <person name="Klenk H.P."/>
            <person name="Goker M."/>
        </authorList>
    </citation>
    <scope>NUCLEOTIDE SEQUENCE [LARGE SCALE GENOMIC DNA]</scope>
    <source>
        <strain evidence="2 3">DSM 16684</strain>
    </source>
</reference>
<sequence>MRWDGSKGEPRWSPARRTGDPPDVAALVAWLASGEAGFVSGQTFAVDGGRMVKLSLPP</sequence>
<evidence type="ECO:0000313" key="3">
    <source>
        <dbReference type="Proteomes" id="UP000015346"/>
    </source>
</evidence>
<dbReference type="RefSeq" id="WP_021096442.1">
    <property type="nucleotide sequence ID" value="NZ_KE557320.1"/>
</dbReference>
<dbReference type="HOGENOM" id="CLU_2976541_0_0_5"/>
<dbReference type="Gene3D" id="3.40.50.720">
    <property type="entry name" value="NAD(P)-binding Rossmann-like Domain"/>
    <property type="match status" value="1"/>
</dbReference>
<comment type="caution">
    <text evidence="2">The sequence shown here is derived from an EMBL/GenBank/DDBJ whole genome shotgun (WGS) entry which is preliminary data.</text>
</comment>
<feature type="region of interest" description="Disordered" evidence="1">
    <location>
        <begin position="1"/>
        <end position="21"/>
    </location>
</feature>
<keyword evidence="3" id="KW-1185">Reference proteome</keyword>
<dbReference type="STRING" id="1123069.ruthe_00331"/>
<feature type="compositionally biased region" description="Basic and acidic residues" evidence="1">
    <location>
        <begin position="1"/>
        <end position="10"/>
    </location>
</feature>
<dbReference type="Proteomes" id="UP000015346">
    <property type="component" value="Unassembled WGS sequence"/>
</dbReference>
<dbReference type="AlphaFoldDB" id="S9SBZ4"/>